<feature type="compositionally biased region" description="Acidic residues" evidence="1">
    <location>
        <begin position="197"/>
        <end position="218"/>
    </location>
</feature>
<sequence length="337" mass="36920">MRRSIATSLSPLDCRRRDWRPSGTWQHPVSSSAAVSPYGKELGFSAAFDSDDYSDNLIWSGARRTAPCPTTTPAPTFYPNFVWNGQVPTGKTSSKSCLPDPEPGSIEWRRGIDGDPPRPGPPAAVEPRPGPQRRRQRRRGRRGGGSISDLPVPGPITWGPSEPSTTCTSNCEDACDDFFCNTQPTGLPPDWEKPEPPEEDSEDPEDPPEEPEEAELDTPDPSANERSCYDSGQKSSYGKIDAAAQSFCRDAGGSAANSGGILPNFHDVAKKSLPGNYRFLVSFEVFEGCEWTYSFDECMRYYKVPIDSCDCSKKGDKQGETVRNSCIYARIGPNCGR</sequence>
<accession>A0A4V1X952</accession>
<feature type="region of interest" description="Disordered" evidence="1">
    <location>
        <begin position="182"/>
        <end position="232"/>
    </location>
</feature>
<organism evidence="2 3">
    <name type="scientific">Monosporascus ibericus</name>
    <dbReference type="NCBI Taxonomy" id="155417"/>
    <lineage>
        <taxon>Eukaryota</taxon>
        <taxon>Fungi</taxon>
        <taxon>Dikarya</taxon>
        <taxon>Ascomycota</taxon>
        <taxon>Pezizomycotina</taxon>
        <taxon>Sordariomycetes</taxon>
        <taxon>Xylariomycetidae</taxon>
        <taxon>Xylariales</taxon>
        <taxon>Xylariales incertae sedis</taxon>
        <taxon>Monosporascus</taxon>
    </lineage>
</organism>
<feature type="region of interest" description="Disordered" evidence="1">
    <location>
        <begin position="17"/>
        <end position="36"/>
    </location>
</feature>
<feature type="region of interest" description="Disordered" evidence="1">
    <location>
        <begin position="89"/>
        <end position="167"/>
    </location>
</feature>
<dbReference type="AlphaFoldDB" id="A0A4V1X952"/>
<keyword evidence="3" id="KW-1185">Reference proteome</keyword>
<dbReference type="OrthoDB" id="4844944at2759"/>
<feature type="compositionally biased region" description="Polar residues" evidence="1">
    <location>
        <begin position="23"/>
        <end position="34"/>
    </location>
</feature>
<dbReference type="EMBL" id="QJNU01000751">
    <property type="protein sequence ID" value="RYO87391.1"/>
    <property type="molecule type" value="Genomic_DNA"/>
</dbReference>
<dbReference type="STRING" id="155417.A0A4V1X952"/>
<evidence type="ECO:0000313" key="3">
    <source>
        <dbReference type="Proteomes" id="UP000293360"/>
    </source>
</evidence>
<protein>
    <submittedName>
        <fullName evidence="2">Uncharacterized protein</fullName>
    </submittedName>
</protein>
<evidence type="ECO:0000256" key="1">
    <source>
        <dbReference type="SAM" id="MobiDB-lite"/>
    </source>
</evidence>
<feature type="compositionally biased region" description="Basic and acidic residues" evidence="1">
    <location>
        <begin position="107"/>
        <end position="116"/>
    </location>
</feature>
<comment type="caution">
    <text evidence="2">The sequence shown here is derived from an EMBL/GenBank/DDBJ whole genome shotgun (WGS) entry which is preliminary data.</text>
</comment>
<feature type="compositionally biased region" description="Pro residues" evidence="1">
    <location>
        <begin position="117"/>
        <end position="130"/>
    </location>
</feature>
<dbReference type="Proteomes" id="UP000293360">
    <property type="component" value="Unassembled WGS sequence"/>
</dbReference>
<evidence type="ECO:0000313" key="2">
    <source>
        <dbReference type="EMBL" id="RYO87391.1"/>
    </source>
</evidence>
<proteinExistence type="predicted"/>
<feature type="compositionally biased region" description="Basic residues" evidence="1">
    <location>
        <begin position="131"/>
        <end position="142"/>
    </location>
</feature>
<reference evidence="2 3" key="1">
    <citation type="submission" date="2018-06" db="EMBL/GenBank/DDBJ databases">
        <title>Complete Genomes of Monosporascus.</title>
        <authorList>
            <person name="Robinson A.J."/>
            <person name="Natvig D.O."/>
        </authorList>
    </citation>
    <scope>NUCLEOTIDE SEQUENCE [LARGE SCALE GENOMIC DNA]</scope>
    <source>
        <strain evidence="2 3">CBS 110550</strain>
    </source>
</reference>
<gene>
    <name evidence="2" type="ORF">DL764_008871</name>
</gene>
<name>A0A4V1X952_9PEZI</name>